<accession>A0A1I8ARH4</accession>
<keyword evidence="1" id="KW-1185">Reference proteome</keyword>
<organism evidence="1 2">
    <name type="scientific">Steinernema glaseri</name>
    <dbReference type="NCBI Taxonomy" id="37863"/>
    <lineage>
        <taxon>Eukaryota</taxon>
        <taxon>Metazoa</taxon>
        <taxon>Ecdysozoa</taxon>
        <taxon>Nematoda</taxon>
        <taxon>Chromadorea</taxon>
        <taxon>Rhabditida</taxon>
        <taxon>Tylenchina</taxon>
        <taxon>Panagrolaimomorpha</taxon>
        <taxon>Strongyloidoidea</taxon>
        <taxon>Steinernematidae</taxon>
        <taxon>Steinernema</taxon>
    </lineage>
</organism>
<name>A0A1I8ARH4_9BILA</name>
<dbReference type="Proteomes" id="UP000095287">
    <property type="component" value="Unplaced"/>
</dbReference>
<proteinExistence type="predicted"/>
<evidence type="ECO:0000313" key="1">
    <source>
        <dbReference type="Proteomes" id="UP000095287"/>
    </source>
</evidence>
<dbReference type="WBParaSite" id="L893_g8423.t1">
    <property type="protein sequence ID" value="L893_g8423.t1"/>
    <property type="gene ID" value="L893_g8423"/>
</dbReference>
<dbReference type="AlphaFoldDB" id="A0A1I8ARH4"/>
<protein>
    <submittedName>
        <fullName evidence="2">FBA_2 domain-containing protein</fullName>
    </submittedName>
</protein>
<reference evidence="2" key="1">
    <citation type="submission" date="2016-11" db="UniProtKB">
        <authorList>
            <consortium name="WormBaseParasite"/>
        </authorList>
    </citation>
    <scope>IDENTIFICATION</scope>
</reference>
<sequence>MLSLASRHFTCEQHLSLIHDFAPPFQSGQLPISQSIPDCGNIREVLVQYSSEASTEFMLHLLTYRNVEVLRLAGKWPVSSLHLLLDKWAESGVRDVCVESSITERTFMNADLMEHIYKLWVDGFFAMRRLQGSQEVSKTARGDQAPTSQAAGFFLVNYC</sequence>
<evidence type="ECO:0000313" key="2">
    <source>
        <dbReference type="WBParaSite" id="L893_g8423.t1"/>
    </source>
</evidence>